<reference evidence="3" key="2">
    <citation type="submission" date="2022-08" db="EMBL/GenBank/DDBJ databases">
        <title>Genome Sequencing of Bacteroides fragilis Group Isolates with Nanopore Technology.</title>
        <authorList>
            <person name="Tisza M.J."/>
            <person name="Smith D."/>
            <person name="Dekker J.P."/>
        </authorList>
    </citation>
    <scope>NUCLEOTIDE SEQUENCE</scope>
    <source>
        <strain evidence="3">BFG-351</strain>
        <strain evidence="4">BFG-527</strain>
    </source>
</reference>
<dbReference type="InterPro" id="IPR002909">
    <property type="entry name" value="IPT_dom"/>
</dbReference>
<accession>A0A174P3W4</accession>
<feature type="domain" description="IPT/TIG" evidence="1">
    <location>
        <begin position="40"/>
        <end position="118"/>
    </location>
</feature>
<evidence type="ECO:0000313" key="6">
    <source>
        <dbReference type="Proteomes" id="UP001060104"/>
    </source>
</evidence>
<dbReference type="InterPro" id="IPR013783">
    <property type="entry name" value="Ig-like_fold"/>
</dbReference>
<name>A0A174P3W4_9BACE</name>
<dbReference type="EMBL" id="CZAE01000013">
    <property type="protein sequence ID" value="CUP52819.1"/>
    <property type="molecule type" value="Genomic_DNA"/>
</dbReference>
<dbReference type="RefSeq" id="WP_010537369.1">
    <property type="nucleotide sequence ID" value="NZ_CABMFH010000023.1"/>
</dbReference>
<reference evidence="2 5" key="1">
    <citation type="submission" date="2015-09" db="EMBL/GenBank/DDBJ databases">
        <authorList>
            <consortium name="Pathogen Informatics"/>
        </authorList>
    </citation>
    <scope>NUCLEOTIDE SEQUENCE [LARGE SCALE GENOMIC DNA]</scope>
    <source>
        <strain evidence="2 5">2789STDY5834846</strain>
    </source>
</reference>
<dbReference type="Proteomes" id="UP000095606">
    <property type="component" value="Unassembled WGS sequence"/>
</dbReference>
<evidence type="ECO:0000313" key="5">
    <source>
        <dbReference type="Proteomes" id="UP000095606"/>
    </source>
</evidence>
<dbReference type="InterPro" id="IPR014756">
    <property type="entry name" value="Ig_E-set"/>
</dbReference>
<dbReference type="EMBL" id="JANUTS010000001">
    <property type="protein sequence ID" value="MCS2792651.1"/>
    <property type="molecule type" value="Genomic_DNA"/>
</dbReference>
<evidence type="ECO:0000313" key="2">
    <source>
        <dbReference type="EMBL" id="CUP52819.1"/>
    </source>
</evidence>
<proteinExistence type="predicted"/>
<dbReference type="Gene3D" id="2.120.10.30">
    <property type="entry name" value="TolB, C-terminal domain"/>
    <property type="match status" value="1"/>
</dbReference>
<accession>A0A3E5G5M0</accession>
<dbReference type="Proteomes" id="UP001204548">
    <property type="component" value="Unassembled WGS sequence"/>
</dbReference>
<evidence type="ECO:0000313" key="4">
    <source>
        <dbReference type="EMBL" id="UVQ72254.1"/>
    </source>
</evidence>
<organism evidence="2 5">
    <name type="scientific">Bacteroides faecis</name>
    <dbReference type="NCBI Taxonomy" id="674529"/>
    <lineage>
        <taxon>Bacteria</taxon>
        <taxon>Pseudomonadati</taxon>
        <taxon>Bacteroidota</taxon>
        <taxon>Bacteroidia</taxon>
        <taxon>Bacteroidales</taxon>
        <taxon>Bacteroidaceae</taxon>
        <taxon>Bacteroides</taxon>
    </lineage>
</organism>
<dbReference type="SUPFAM" id="SSF81296">
    <property type="entry name" value="E set domains"/>
    <property type="match status" value="1"/>
</dbReference>
<dbReference type="Proteomes" id="UP001060104">
    <property type="component" value="Chromosome"/>
</dbReference>
<dbReference type="SUPFAM" id="SSF75011">
    <property type="entry name" value="3-carboxy-cis,cis-mucoante lactonizing enzyme"/>
    <property type="match status" value="1"/>
</dbReference>
<protein>
    <submittedName>
        <fullName evidence="2">Cell surface protein</fullName>
    </submittedName>
    <submittedName>
        <fullName evidence="3">IPT/TIG domain-containing protein</fullName>
    </submittedName>
</protein>
<dbReference type="InterPro" id="IPR011042">
    <property type="entry name" value="6-blade_b-propeller_TolB-like"/>
</dbReference>
<evidence type="ECO:0000259" key="1">
    <source>
        <dbReference type="Pfam" id="PF01833"/>
    </source>
</evidence>
<dbReference type="Gene3D" id="2.60.40.10">
    <property type="entry name" value="Immunoglobulins"/>
    <property type="match status" value="1"/>
</dbReference>
<evidence type="ECO:0000313" key="3">
    <source>
        <dbReference type="EMBL" id="MCS2792651.1"/>
    </source>
</evidence>
<dbReference type="EMBL" id="CP103141">
    <property type="protein sequence ID" value="UVQ72254.1"/>
    <property type="molecule type" value="Genomic_DNA"/>
</dbReference>
<dbReference type="Pfam" id="PF01833">
    <property type="entry name" value="TIG"/>
    <property type="match status" value="1"/>
</dbReference>
<keyword evidence="6" id="KW-1185">Reference proteome</keyword>
<dbReference type="GeneID" id="69589557"/>
<gene>
    <name evidence="2" type="ORF">ERS852461_02776</name>
    <name evidence="3" type="ORF">NXW97_11645</name>
    <name evidence="4" type="ORF">NXY30_14280</name>
</gene>
<dbReference type="AlphaFoldDB" id="A0A174P3W4"/>
<sequence>MKKKITQTLLPIIMGLSVITQFACSDDNKSGSNYNGPLKLTTFYPDSGYLSSKIIIEGENLGTDASKLSVYFNKKKGYISQAAGNILMVYAPKLPGDTCIISVVKGNDSLTFDNKFRYISRFTVENVCGKTGSRYNIGGDLASTTIEGWRLKVGCCDPEGNYYSCYSWFGHNGGLALISEKKNLSKKIISELVNDVMYHKVTEKLYAVSTQKNVIYEIDPSNDWKVKRRYLKPQDPPDKQVDYNSTSCIAYCTVDGYFYGRTATKQLFRFKLEDMVENIKSLDPLLYSHLTHQKYIRIK</sequence>